<accession>A0A7N2KNE8</accession>
<dbReference type="EMBL" id="LRBV02000001">
    <property type="status" value="NOT_ANNOTATED_CDS"/>
    <property type="molecule type" value="Genomic_DNA"/>
</dbReference>
<sequence length="238" mass="25566">MLLILALLGVAVCTVTDVTVNTKGFIAALVSVWSMVLQQYYVHYLQRNYSLGSFNLLGHTAPAQAVSLLLVGPFLDCWLTSKRVYAYDYTLTSVSTGSSCSYTYCGPKSYNTIYAYLTRLQPLGTSFLSSGPKEKAANKTPDYKDITDVLKAVNEIDCVHGHLAEAPNDEAATPKAVATPGLYTKLHDPLTTDVTHIASPTLSSSNPVGSAVVGIGAQQLDIDILNEHPLHQTSLPKG</sequence>
<dbReference type="AlphaFoldDB" id="A0A7N2KNE8"/>
<reference evidence="1" key="2">
    <citation type="submission" date="2021-01" db="UniProtKB">
        <authorList>
            <consortium name="EnsemblPlants"/>
        </authorList>
    </citation>
    <scope>IDENTIFICATION</scope>
</reference>
<dbReference type="EnsemblPlants" id="QL01p023637:mrna">
    <property type="protein sequence ID" value="QL01p023637:mrna"/>
    <property type="gene ID" value="QL01p023637"/>
</dbReference>
<evidence type="ECO:0000313" key="2">
    <source>
        <dbReference type="Proteomes" id="UP000594261"/>
    </source>
</evidence>
<name>A0A7N2KNE8_QUELO</name>
<keyword evidence="2" id="KW-1185">Reference proteome</keyword>
<protein>
    <submittedName>
        <fullName evidence="1">Uncharacterized protein</fullName>
    </submittedName>
</protein>
<dbReference type="Proteomes" id="UP000594261">
    <property type="component" value="Chromosome 1"/>
</dbReference>
<dbReference type="InParanoid" id="A0A7N2KNE8"/>
<evidence type="ECO:0000313" key="1">
    <source>
        <dbReference type="EnsemblPlants" id="QL01p023637:mrna"/>
    </source>
</evidence>
<dbReference type="Gramene" id="QL01p023637:mrna">
    <property type="protein sequence ID" value="QL01p023637:mrna"/>
    <property type="gene ID" value="QL01p023637"/>
</dbReference>
<organism evidence="1 2">
    <name type="scientific">Quercus lobata</name>
    <name type="common">Valley oak</name>
    <dbReference type="NCBI Taxonomy" id="97700"/>
    <lineage>
        <taxon>Eukaryota</taxon>
        <taxon>Viridiplantae</taxon>
        <taxon>Streptophyta</taxon>
        <taxon>Embryophyta</taxon>
        <taxon>Tracheophyta</taxon>
        <taxon>Spermatophyta</taxon>
        <taxon>Magnoliopsida</taxon>
        <taxon>eudicotyledons</taxon>
        <taxon>Gunneridae</taxon>
        <taxon>Pentapetalae</taxon>
        <taxon>rosids</taxon>
        <taxon>fabids</taxon>
        <taxon>Fagales</taxon>
        <taxon>Fagaceae</taxon>
        <taxon>Quercus</taxon>
    </lineage>
</organism>
<proteinExistence type="predicted"/>
<reference evidence="1 2" key="1">
    <citation type="journal article" date="2016" name="G3 (Bethesda)">
        <title>First Draft Assembly and Annotation of the Genome of a California Endemic Oak Quercus lobata Nee (Fagaceae).</title>
        <authorList>
            <person name="Sork V.L."/>
            <person name="Fitz-Gibbon S.T."/>
            <person name="Puiu D."/>
            <person name="Crepeau M."/>
            <person name="Gugger P.F."/>
            <person name="Sherman R."/>
            <person name="Stevens K."/>
            <person name="Langley C.H."/>
            <person name="Pellegrini M."/>
            <person name="Salzberg S.L."/>
        </authorList>
    </citation>
    <scope>NUCLEOTIDE SEQUENCE [LARGE SCALE GENOMIC DNA]</scope>
    <source>
        <strain evidence="1 2">cv. SW786</strain>
    </source>
</reference>